<dbReference type="RefSeq" id="WP_326927210.1">
    <property type="nucleotide sequence ID" value="NZ_CP123443.1"/>
</dbReference>
<dbReference type="EMBL" id="CP123443">
    <property type="protein sequence ID" value="WGK69022.1"/>
    <property type="molecule type" value="Genomic_DNA"/>
</dbReference>
<name>A0ABY8MGC9_9SPIO</name>
<accession>A0ABY8MGC9</accession>
<proteinExistence type="predicted"/>
<evidence type="ECO:0000313" key="2">
    <source>
        <dbReference type="Proteomes" id="UP001228690"/>
    </source>
</evidence>
<organism evidence="1 2">
    <name type="scientific">Candidatus Haliotispira prima</name>
    <dbReference type="NCBI Taxonomy" id="3034016"/>
    <lineage>
        <taxon>Bacteria</taxon>
        <taxon>Pseudomonadati</taxon>
        <taxon>Spirochaetota</taxon>
        <taxon>Spirochaetia</taxon>
        <taxon>Spirochaetales</taxon>
        <taxon>Spirochaetaceae</taxon>
        <taxon>Candidatus Haliotispira</taxon>
    </lineage>
</organism>
<reference evidence="1 2" key="1">
    <citation type="submission" date="2023-04" db="EMBL/GenBank/DDBJ databases">
        <title>Spirochaete genome identified in red abalone sample constitutes a novel genus.</title>
        <authorList>
            <person name="Sharma S.P."/>
            <person name="Purcell C.M."/>
            <person name="Hyde J.R."/>
            <person name="Severin A.J."/>
        </authorList>
    </citation>
    <scope>NUCLEOTIDE SEQUENCE [LARGE SCALE GENOMIC DNA]</scope>
    <source>
        <strain evidence="1 2">SP-2023</strain>
    </source>
</reference>
<sequence>MGLLGPAPALHFGWDISGWTVKLSAAGPPGLSFGGGMSPSHKPPQFRQYTVRKSGTARGLKSAPLAKVSK</sequence>
<evidence type="ECO:0000313" key="1">
    <source>
        <dbReference type="EMBL" id="WGK69022.1"/>
    </source>
</evidence>
<dbReference type="Proteomes" id="UP001228690">
    <property type="component" value="Chromosome"/>
</dbReference>
<gene>
    <name evidence="1" type="ORF">P0082_11135</name>
</gene>
<keyword evidence="2" id="KW-1185">Reference proteome</keyword>
<protein>
    <submittedName>
        <fullName evidence="1">Uncharacterized protein</fullName>
    </submittedName>
</protein>